<accession>A0A371EE64</accession>
<sequence>MVPSSTTIAMEQRRRFTVHNQDAEDWVHQRIIYPISDSQWVSPIQVVPKRSGITIMKNQHNELVPMRIQNSWRVCIDYK</sequence>
<keyword evidence="2" id="KW-1185">Reference proteome</keyword>
<proteinExistence type="predicted"/>
<name>A0A371EE64_MUCPR</name>
<dbReference type="SUPFAM" id="SSF56672">
    <property type="entry name" value="DNA/RNA polymerases"/>
    <property type="match status" value="1"/>
</dbReference>
<reference evidence="1" key="1">
    <citation type="submission" date="2018-05" db="EMBL/GenBank/DDBJ databases">
        <title>Draft genome of Mucuna pruriens seed.</title>
        <authorList>
            <person name="Nnadi N.E."/>
            <person name="Vos R."/>
            <person name="Hasami M.H."/>
            <person name="Devisetty U.K."/>
            <person name="Aguiy J.C."/>
        </authorList>
    </citation>
    <scope>NUCLEOTIDE SEQUENCE [LARGE SCALE GENOMIC DNA]</scope>
    <source>
        <strain evidence="1">JCA_2017</strain>
    </source>
</reference>
<gene>
    <name evidence="1" type="ORF">CR513_57142</name>
</gene>
<dbReference type="EMBL" id="QJKJ01014443">
    <property type="protein sequence ID" value="RDX64316.1"/>
    <property type="molecule type" value="Genomic_DNA"/>
</dbReference>
<feature type="non-terminal residue" evidence="1">
    <location>
        <position position="1"/>
    </location>
</feature>
<dbReference type="InterPro" id="IPR043502">
    <property type="entry name" value="DNA/RNA_pol_sf"/>
</dbReference>
<dbReference type="Gene3D" id="3.10.10.10">
    <property type="entry name" value="HIV Type 1 Reverse Transcriptase, subunit A, domain 1"/>
    <property type="match status" value="1"/>
</dbReference>
<dbReference type="AlphaFoldDB" id="A0A371EE64"/>
<evidence type="ECO:0000313" key="1">
    <source>
        <dbReference type="EMBL" id="RDX64316.1"/>
    </source>
</evidence>
<comment type="caution">
    <text evidence="1">The sequence shown here is derived from an EMBL/GenBank/DDBJ whole genome shotgun (WGS) entry which is preliminary data.</text>
</comment>
<dbReference type="Proteomes" id="UP000257109">
    <property type="component" value="Unassembled WGS sequence"/>
</dbReference>
<dbReference type="OrthoDB" id="1738562at2759"/>
<organism evidence="1 2">
    <name type="scientific">Mucuna pruriens</name>
    <name type="common">Velvet bean</name>
    <name type="synonym">Dolichos pruriens</name>
    <dbReference type="NCBI Taxonomy" id="157652"/>
    <lineage>
        <taxon>Eukaryota</taxon>
        <taxon>Viridiplantae</taxon>
        <taxon>Streptophyta</taxon>
        <taxon>Embryophyta</taxon>
        <taxon>Tracheophyta</taxon>
        <taxon>Spermatophyta</taxon>
        <taxon>Magnoliopsida</taxon>
        <taxon>eudicotyledons</taxon>
        <taxon>Gunneridae</taxon>
        <taxon>Pentapetalae</taxon>
        <taxon>rosids</taxon>
        <taxon>fabids</taxon>
        <taxon>Fabales</taxon>
        <taxon>Fabaceae</taxon>
        <taxon>Papilionoideae</taxon>
        <taxon>50 kb inversion clade</taxon>
        <taxon>NPAAA clade</taxon>
        <taxon>indigoferoid/millettioid clade</taxon>
        <taxon>Phaseoleae</taxon>
        <taxon>Mucuna</taxon>
    </lineage>
</organism>
<evidence type="ECO:0000313" key="2">
    <source>
        <dbReference type="Proteomes" id="UP000257109"/>
    </source>
</evidence>
<protein>
    <submittedName>
        <fullName evidence="1">Uncharacterized protein</fullName>
    </submittedName>
</protein>